<dbReference type="Pfam" id="PF00753">
    <property type="entry name" value="Lactamase_B"/>
    <property type="match status" value="1"/>
</dbReference>
<protein>
    <recommendedName>
        <fullName evidence="1">Metallo-beta-lactamase domain-containing protein</fullName>
    </recommendedName>
</protein>
<organism evidence="2">
    <name type="scientific">marine sediment metagenome</name>
    <dbReference type="NCBI Taxonomy" id="412755"/>
    <lineage>
        <taxon>unclassified sequences</taxon>
        <taxon>metagenomes</taxon>
        <taxon>ecological metagenomes</taxon>
    </lineage>
</organism>
<comment type="caution">
    <text evidence="2">The sequence shown here is derived from an EMBL/GenBank/DDBJ whole genome shotgun (WGS) entry which is preliminary data.</text>
</comment>
<dbReference type="PANTHER" id="PTHR42951">
    <property type="entry name" value="METALLO-BETA-LACTAMASE DOMAIN-CONTAINING"/>
    <property type="match status" value="1"/>
</dbReference>
<dbReference type="PANTHER" id="PTHR42951:SF4">
    <property type="entry name" value="ACYL-COENZYME A THIOESTERASE MBLAC2"/>
    <property type="match status" value="1"/>
</dbReference>
<evidence type="ECO:0000259" key="1">
    <source>
        <dbReference type="SMART" id="SM00849"/>
    </source>
</evidence>
<gene>
    <name evidence="2" type="ORF">LCGC14_2478110</name>
</gene>
<dbReference type="AlphaFoldDB" id="A0A0F9E264"/>
<accession>A0A0F9E264</accession>
<dbReference type="EMBL" id="LAZR01038970">
    <property type="protein sequence ID" value="KKL18178.1"/>
    <property type="molecule type" value="Genomic_DNA"/>
</dbReference>
<dbReference type="SMART" id="SM00849">
    <property type="entry name" value="Lactamase_B"/>
    <property type="match status" value="1"/>
</dbReference>
<sequence>MSALRAKAAVDVKAHKGVNRILGPIWWVGRGLWGDLPPLTGRDCNIYLIRGDKFDVLVDVGLTRPLTTLERNIRAAGGDPSRVREIWLTHTHYDHAANASAWVARHPATRCRVSAVGARFIGRGDCRLTGCLTDPRLKFHPPPRWTPLKAGQVLRCPPMEFRAVPLPGHTPDCVGFRGEVDGIDVMFTGDAIIGDQGPVKGAVGWLSNLWLSDVRQYERTGQLPLARRVHDRFRRRDRVCRFRRR</sequence>
<dbReference type="SUPFAM" id="SSF56281">
    <property type="entry name" value="Metallo-hydrolase/oxidoreductase"/>
    <property type="match status" value="1"/>
</dbReference>
<name>A0A0F9E264_9ZZZZ</name>
<reference evidence="2" key="1">
    <citation type="journal article" date="2015" name="Nature">
        <title>Complex archaea that bridge the gap between prokaryotes and eukaryotes.</title>
        <authorList>
            <person name="Spang A."/>
            <person name="Saw J.H."/>
            <person name="Jorgensen S.L."/>
            <person name="Zaremba-Niedzwiedzka K."/>
            <person name="Martijn J."/>
            <person name="Lind A.E."/>
            <person name="van Eijk R."/>
            <person name="Schleper C."/>
            <person name="Guy L."/>
            <person name="Ettema T.J."/>
        </authorList>
    </citation>
    <scope>NUCLEOTIDE SEQUENCE</scope>
</reference>
<proteinExistence type="predicted"/>
<dbReference type="InterPro" id="IPR050855">
    <property type="entry name" value="NDM-1-like"/>
</dbReference>
<feature type="domain" description="Metallo-beta-lactamase" evidence="1">
    <location>
        <begin position="43"/>
        <end position="227"/>
    </location>
</feature>
<dbReference type="InterPro" id="IPR001279">
    <property type="entry name" value="Metallo-B-lactamas"/>
</dbReference>
<dbReference type="Gene3D" id="3.60.15.10">
    <property type="entry name" value="Ribonuclease Z/Hydroxyacylglutathione hydrolase-like"/>
    <property type="match status" value="1"/>
</dbReference>
<dbReference type="InterPro" id="IPR036866">
    <property type="entry name" value="RibonucZ/Hydroxyglut_hydro"/>
</dbReference>
<evidence type="ECO:0000313" key="2">
    <source>
        <dbReference type="EMBL" id="KKL18178.1"/>
    </source>
</evidence>